<evidence type="ECO:0000313" key="1">
    <source>
        <dbReference type="EMBL" id="KAF0934868.1"/>
    </source>
</evidence>
<sequence>MGPAAIMGTEKIALFIHDSHAPTIQRARRLDRRARATMAAPAHGGSFRVLRIVPSSPAGGTPLSERAVPLCWQ</sequence>
<comment type="caution">
    <text evidence="1">The sequence shown here is derived from an EMBL/GenBank/DDBJ whole genome shotgun (WGS) entry which is preliminary data.</text>
</comment>
<proteinExistence type="predicted"/>
<dbReference type="Proteomes" id="UP000479710">
    <property type="component" value="Unassembled WGS sequence"/>
</dbReference>
<dbReference type="EMBL" id="SPHZ02000001">
    <property type="protein sequence ID" value="KAF0934868.1"/>
    <property type="molecule type" value="Genomic_DNA"/>
</dbReference>
<dbReference type="AlphaFoldDB" id="A0A6G1FD47"/>
<name>A0A6G1FD47_9ORYZ</name>
<keyword evidence="2" id="KW-1185">Reference proteome</keyword>
<gene>
    <name evidence="1" type="ORF">E2562_028871</name>
</gene>
<organism evidence="1 2">
    <name type="scientific">Oryza meyeriana var. granulata</name>
    <dbReference type="NCBI Taxonomy" id="110450"/>
    <lineage>
        <taxon>Eukaryota</taxon>
        <taxon>Viridiplantae</taxon>
        <taxon>Streptophyta</taxon>
        <taxon>Embryophyta</taxon>
        <taxon>Tracheophyta</taxon>
        <taxon>Spermatophyta</taxon>
        <taxon>Magnoliopsida</taxon>
        <taxon>Liliopsida</taxon>
        <taxon>Poales</taxon>
        <taxon>Poaceae</taxon>
        <taxon>BOP clade</taxon>
        <taxon>Oryzoideae</taxon>
        <taxon>Oryzeae</taxon>
        <taxon>Oryzinae</taxon>
        <taxon>Oryza</taxon>
        <taxon>Oryza meyeriana</taxon>
    </lineage>
</organism>
<reference evidence="1 2" key="1">
    <citation type="submission" date="2019-11" db="EMBL/GenBank/DDBJ databases">
        <title>Whole genome sequence of Oryza granulata.</title>
        <authorList>
            <person name="Li W."/>
        </authorList>
    </citation>
    <scope>NUCLEOTIDE SEQUENCE [LARGE SCALE GENOMIC DNA]</scope>
    <source>
        <strain evidence="2">cv. Menghai</strain>
        <tissue evidence="1">Leaf</tissue>
    </source>
</reference>
<evidence type="ECO:0000313" key="2">
    <source>
        <dbReference type="Proteomes" id="UP000479710"/>
    </source>
</evidence>
<protein>
    <submittedName>
        <fullName evidence="1">Uncharacterized protein</fullName>
    </submittedName>
</protein>
<accession>A0A6G1FD47</accession>